<evidence type="ECO:0000313" key="2">
    <source>
        <dbReference type="Ensembl" id="ENSGACP00000026507.1"/>
    </source>
</evidence>
<accession>G3Q9E2</accession>
<feature type="compositionally biased region" description="Low complexity" evidence="1">
    <location>
        <begin position="97"/>
        <end position="106"/>
    </location>
</feature>
<proteinExistence type="predicted"/>
<feature type="region of interest" description="Disordered" evidence="1">
    <location>
        <begin position="1"/>
        <end position="38"/>
    </location>
</feature>
<evidence type="ECO:0000256" key="1">
    <source>
        <dbReference type="SAM" id="MobiDB-lite"/>
    </source>
</evidence>
<protein>
    <submittedName>
        <fullName evidence="2">Uncharacterized protein</fullName>
    </submittedName>
</protein>
<dbReference type="InParanoid" id="G3Q9E2"/>
<organism evidence="2">
    <name type="scientific">Gasterosteus aculeatus</name>
    <name type="common">Three-spined stickleback</name>
    <dbReference type="NCBI Taxonomy" id="69293"/>
    <lineage>
        <taxon>Eukaryota</taxon>
        <taxon>Metazoa</taxon>
        <taxon>Chordata</taxon>
        <taxon>Craniata</taxon>
        <taxon>Vertebrata</taxon>
        <taxon>Euteleostomi</taxon>
        <taxon>Actinopterygii</taxon>
        <taxon>Neopterygii</taxon>
        <taxon>Teleostei</taxon>
        <taxon>Neoteleostei</taxon>
        <taxon>Acanthomorphata</taxon>
        <taxon>Eupercaria</taxon>
        <taxon>Perciformes</taxon>
        <taxon>Cottioidei</taxon>
        <taxon>Gasterosteales</taxon>
        <taxon>Gasterosteidae</taxon>
        <taxon>Gasterosteus</taxon>
    </lineage>
</organism>
<dbReference type="Ensembl" id="ENSGACT00000026558.1">
    <property type="protein sequence ID" value="ENSGACP00000026507.1"/>
    <property type="gene ID" value="ENSGACG00000020064.1"/>
</dbReference>
<name>G3Q9E2_GASAC</name>
<feature type="compositionally biased region" description="Polar residues" evidence="1">
    <location>
        <begin position="66"/>
        <end position="83"/>
    </location>
</feature>
<feature type="region of interest" description="Disordered" evidence="1">
    <location>
        <begin position="50"/>
        <end position="106"/>
    </location>
</feature>
<dbReference type="AlphaFoldDB" id="G3Q9E2"/>
<dbReference type="Bgee" id="ENSGACG00000020064">
    <property type="expression patterns" value="Expressed in heart and 1 other cell type or tissue"/>
</dbReference>
<reference evidence="2" key="2">
    <citation type="submission" date="2024-04" db="UniProtKB">
        <authorList>
            <consortium name="Ensembl"/>
        </authorList>
    </citation>
    <scope>IDENTIFICATION</scope>
</reference>
<reference evidence="2" key="1">
    <citation type="submission" date="2006-01" db="EMBL/GenBank/DDBJ databases">
        <authorList>
            <person name="Lindblad-Toh K."/>
            <person name="Mauceli E."/>
            <person name="Grabherr M."/>
            <person name="Chang J.L."/>
            <person name="Lander E.S."/>
        </authorList>
    </citation>
    <scope>NUCLEOTIDE SEQUENCE [LARGE SCALE GENOMIC DNA]</scope>
</reference>
<sequence>MSTGVKKPPLAPKPKLPATTKPSPPPQKIGCGQQTRPARRCLFLDRPLSRLASTDWPTSPPLGTKTHPTPWSCSRTPTPTATQRGGRSTAWRRTRRTGTATSSATR</sequence>